<dbReference type="Proteomes" id="UP000604046">
    <property type="component" value="Unassembled WGS sequence"/>
</dbReference>
<keyword evidence="3" id="KW-1185">Reference proteome</keyword>
<feature type="compositionally biased region" description="Basic and acidic residues" evidence="1">
    <location>
        <begin position="29"/>
        <end position="45"/>
    </location>
</feature>
<comment type="caution">
    <text evidence="2">The sequence shown here is derived from an EMBL/GenBank/DDBJ whole genome shotgun (WGS) entry which is preliminary data.</text>
</comment>
<name>A0A812GCI2_9DINO</name>
<evidence type="ECO:0000313" key="3">
    <source>
        <dbReference type="Proteomes" id="UP000604046"/>
    </source>
</evidence>
<organism evidence="2 3">
    <name type="scientific">Symbiodinium natans</name>
    <dbReference type="NCBI Taxonomy" id="878477"/>
    <lineage>
        <taxon>Eukaryota</taxon>
        <taxon>Sar</taxon>
        <taxon>Alveolata</taxon>
        <taxon>Dinophyceae</taxon>
        <taxon>Suessiales</taxon>
        <taxon>Symbiodiniaceae</taxon>
        <taxon>Symbiodinium</taxon>
    </lineage>
</organism>
<feature type="region of interest" description="Disordered" evidence="1">
    <location>
        <begin position="29"/>
        <end position="60"/>
    </location>
</feature>
<protein>
    <submittedName>
        <fullName evidence="2">Uncharacterized protein</fullName>
    </submittedName>
</protein>
<proteinExistence type="predicted"/>
<dbReference type="EMBL" id="CAJNDS010000017">
    <property type="protein sequence ID" value="CAE6918374.1"/>
    <property type="molecule type" value="Genomic_DNA"/>
</dbReference>
<sequence length="99" mass="10738">MAIGQGFEDRHEVPWALLHGAAAAADTRRAVESAEGEKWNMSEHRRASRSLQGNSKSDGTQTWRCALFGLQMVPVTKAPLRECRSIQGLLGRSFGVSGG</sequence>
<evidence type="ECO:0000256" key="1">
    <source>
        <dbReference type="SAM" id="MobiDB-lite"/>
    </source>
</evidence>
<dbReference type="AlphaFoldDB" id="A0A812GCI2"/>
<feature type="compositionally biased region" description="Polar residues" evidence="1">
    <location>
        <begin position="49"/>
        <end position="60"/>
    </location>
</feature>
<reference evidence="2" key="1">
    <citation type="submission" date="2021-02" db="EMBL/GenBank/DDBJ databases">
        <authorList>
            <person name="Dougan E. K."/>
            <person name="Rhodes N."/>
            <person name="Thang M."/>
            <person name="Chan C."/>
        </authorList>
    </citation>
    <scope>NUCLEOTIDE SEQUENCE</scope>
</reference>
<accession>A0A812GCI2</accession>
<evidence type="ECO:0000313" key="2">
    <source>
        <dbReference type="EMBL" id="CAE6918374.1"/>
    </source>
</evidence>
<gene>
    <name evidence="2" type="ORF">SNAT2548_LOCUS373</name>
</gene>